<dbReference type="OrthoDB" id="6398769at2"/>
<name>A0A380TQQ9_9PAST</name>
<keyword evidence="2" id="KW-1133">Transmembrane helix</keyword>
<dbReference type="AlphaFoldDB" id="A0A380TQQ9"/>
<evidence type="ECO:0000256" key="2">
    <source>
        <dbReference type="SAM" id="Phobius"/>
    </source>
</evidence>
<accession>A0A380TQQ9</accession>
<feature type="region of interest" description="Disordered" evidence="1">
    <location>
        <begin position="195"/>
        <end position="313"/>
    </location>
</feature>
<dbReference type="Gene3D" id="3.10.450.350">
    <property type="match status" value="1"/>
</dbReference>
<feature type="compositionally biased region" description="Polar residues" evidence="1">
    <location>
        <begin position="64"/>
        <end position="76"/>
    </location>
</feature>
<sequence>MDNKPENHSASNQNELDLGLNQVEPVTPKKAFTPDSSSFLNKFFGKKEAAQANPFAERKEPTFGSVTGTEPQGNQPTHYAPTNTFTPTTKPTVEPAQETIEKKLDTEEIKVESAVENTFDAAQETVEEKNERPIQAAEEPIIAAKSTMENPENWGIMQKLPQKHRRLIIAITGAIAVLVALLLLKPSSDTVDEFQVNNNGNNMPIEFQSLDPNKPVENADMANTTQPAEPPVAEQNQAAPTTAPAVDNTQATPAQAVQPEAAPALSPAPNTAQTQVDTQVPATQATPAKETQVQAEKAQAQAEKTRQEQLAREQQLKARAEKAKAEQLAKAKVAAEKAKAEKLAAEKARAQAALNGAPISEAKPVSAPATTKANATSKTLTVPAGTSLFQVFRTNGLNISDVNAMTKASGVGNALSSFKPGDKVQVSTNSEGRVSSMRLSDGSTFTRQADGSYKYSK</sequence>
<feature type="region of interest" description="Disordered" evidence="1">
    <location>
        <begin position="51"/>
        <end position="95"/>
    </location>
</feature>
<evidence type="ECO:0000259" key="3">
    <source>
        <dbReference type="Pfam" id="PF04225"/>
    </source>
</evidence>
<protein>
    <submittedName>
        <fullName evidence="5">Opacity-associated protein A</fullName>
    </submittedName>
</protein>
<reference evidence="5 6" key="1">
    <citation type="submission" date="2018-06" db="EMBL/GenBank/DDBJ databases">
        <authorList>
            <consortium name="Pathogen Informatics"/>
            <person name="Doyle S."/>
        </authorList>
    </citation>
    <scope>NUCLEOTIDE SEQUENCE [LARGE SCALE GENOMIC DNA]</scope>
    <source>
        <strain evidence="5 6">NCTC10801</strain>
    </source>
</reference>
<dbReference type="Pfam" id="PF04225">
    <property type="entry name" value="LysM_OapA"/>
    <property type="match status" value="1"/>
</dbReference>
<feature type="region of interest" description="Disordered" evidence="1">
    <location>
        <begin position="1"/>
        <end position="33"/>
    </location>
</feature>
<feature type="compositionally biased region" description="Low complexity" evidence="1">
    <location>
        <begin position="77"/>
        <end position="95"/>
    </location>
</feature>
<dbReference type="EMBL" id="UFRQ01000003">
    <property type="protein sequence ID" value="SUT90130.1"/>
    <property type="molecule type" value="Genomic_DNA"/>
</dbReference>
<feature type="compositionally biased region" description="Basic and acidic residues" evidence="1">
    <location>
        <begin position="303"/>
        <end position="313"/>
    </location>
</feature>
<proteinExistence type="predicted"/>
<dbReference type="InterPro" id="IPR013731">
    <property type="entry name" value="OapA_N"/>
</dbReference>
<dbReference type="InterPro" id="IPR007340">
    <property type="entry name" value="LysM_Opacity-associatedA"/>
</dbReference>
<evidence type="ECO:0000313" key="5">
    <source>
        <dbReference type="EMBL" id="SUT90130.1"/>
    </source>
</evidence>
<feature type="transmembrane region" description="Helical" evidence="2">
    <location>
        <begin position="167"/>
        <end position="184"/>
    </location>
</feature>
<feature type="domain" description="Opacity-associated protein A-like N-terminal" evidence="4">
    <location>
        <begin position="157"/>
        <end position="187"/>
    </location>
</feature>
<gene>
    <name evidence="5" type="ORF">NCTC10801_01146</name>
</gene>
<dbReference type="Proteomes" id="UP000254649">
    <property type="component" value="Unassembled WGS sequence"/>
</dbReference>
<feature type="compositionally biased region" description="Low complexity" evidence="1">
    <location>
        <begin position="288"/>
        <end position="302"/>
    </location>
</feature>
<evidence type="ECO:0000256" key="1">
    <source>
        <dbReference type="SAM" id="MobiDB-lite"/>
    </source>
</evidence>
<feature type="compositionally biased region" description="Polar residues" evidence="1">
    <location>
        <begin position="425"/>
        <end position="449"/>
    </location>
</feature>
<dbReference type="GO" id="GO:0042834">
    <property type="term" value="F:peptidoglycan binding"/>
    <property type="evidence" value="ECO:0007669"/>
    <property type="project" value="InterPro"/>
</dbReference>
<feature type="region of interest" description="Disordered" evidence="1">
    <location>
        <begin position="417"/>
        <end position="457"/>
    </location>
</feature>
<feature type="domain" description="Opacity-associated protein A LysM-like" evidence="3">
    <location>
        <begin position="377"/>
        <end position="457"/>
    </location>
</feature>
<organism evidence="5 6">
    <name type="scientific">[Actinobacillus] rossii</name>
    <dbReference type="NCBI Taxonomy" id="123820"/>
    <lineage>
        <taxon>Bacteria</taxon>
        <taxon>Pseudomonadati</taxon>
        <taxon>Pseudomonadota</taxon>
        <taxon>Gammaproteobacteria</taxon>
        <taxon>Pasteurellales</taxon>
        <taxon>Pasteurellaceae</taxon>
    </lineage>
</organism>
<keyword evidence="2" id="KW-0812">Transmembrane</keyword>
<evidence type="ECO:0000259" key="4">
    <source>
        <dbReference type="Pfam" id="PF08525"/>
    </source>
</evidence>
<evidence type="ECO:0000313" key="6">
    <source>
        <dbReference type="Proteomes" id="UP000254649"/>
    </source>
</evidence>
<feature type="compositionally biased region" description="Polar residues" evidence="1">
    <location>
        <begin position="268"/>
        <end position="286"/>
    </location>
</feature>
<keyword evidence="6" id="KW-1185">Reference proteome</keyword>
<feature type="compositionally biased region" description="Low complexity" evidence="1">
    <location>
        <begin position="250"/>
        <end position="264"/>
    </location>
</feature>
<dbReference type="Pfam" id="PF08525">
    <property type="entry name" value="OapA_N"/>
    <property type="match status" value="1"/>
</dbReference>
<keyword evidence="2" id="KW-0472">Membrane</keyword>